<dbReference type="SUPFAM" id="SSF47384">
    <property type="entry name" value="Homodimeric domain of signal transducing histidine kinase"/>
    <property type="match status" value="1"/>
</dbReference>
<dbReference type="SMART" id="SM00387">
    <property type="entry name" value="HATPase_c"/>
    <property type="match status" value="1"/>
</dbReference>
<name>U5W3T3_9ACTN</name>
<protein>
    <recommendedName>
        <fullName evidence="3">histidine kinase</fullName>
        <ecNumber evidence="3">2.7.13.3</ecNumber>
    </recommendedName>
</protein>
<feature type="transmembrane region" description="Helical" evidence="11">
    <location>
        <begin position="12"/>
        <end position="36"/>
    </location>
</feature>
<dbReference type="InterPro" id="IPR003661">
    <property type="entry name" value="HisK_dim/P_dom"/>
</dbReference>
<keyword evidence="4" id="KW-0597">Phosphoprotein</keyword>
<dbReference type="InterPro" id="IPR003660">
    <property type="entry name" value="HAMP_dom"/>
</dbReference>
<dbReference type="EC" id="2.7.13.3" evidence="3"/>
<keyword evidence="11" id="KW-0472">Membrane</keyword>
<evidence type="ECO:0000256" key="10">
    <source>
        <dbReference type="SAM" id="MobiDB-lite"/>
    </source>
</evidence>
<keyword evidence="8 11" id="KW-1133">Transmembrane helix</keyword>
<evidence type="ECO:0000256" key="6">
    <source>
        <dbReference type="ARBA" id="ARBA00022692"/>
    </source>
</evidence>
<dbReference type="FunFam" id="3.30.565.10:FF:000006">
    <property type="entry name" value="Sensor histidine kinase WalK"/>
    <property type="match status" value="1"/>
</dbReference>
<dbReference type="KEGG" id="afs:AFR_27665"/>
<keyword evidence="15" id="KW-1185">Reference proteome</keyword>
<sequence length="587" mass="62538">MGATRVPLHRSLLTRLLATSLAVAVCAVAATAWLAVRTTSRVIRQEQGQSIAADSRIYDGLLGYAATHASWQGVEPVLTELAAGTGRQVTLTDAQGRWLAGRTGELPSRPSAVVDALHVDTALRGGTNATEIDPRAVGPFRLTAAERAVLRKAATAQIACLEDIGFGGVLTESPSGRVSVSAQGDLDTQGALFKCDRGIGPTSTEKRALDKLTGLVTGCVERQGARISLQLSADFSYRAKTGPGVDDGQIRDCLDAARREQLRPYVAPAARLYMGSPARQPDATFDLTGRNAGYVAGVTGLVLLLAVLVTVLVGLRLVRPLRVLTAAAQRPLDRDAPVPVTGDDEIGRLAAAFNDLAERRQVSERRRKAMVSDVAHELRTPLSNIRIWLEAAQDGLAPLDPELLDLLTEEALLLQHVIDDLRDLAAADAGSLRLHPSRVHVEDLLRQVAEAQRETATRGGVDLRLELAGDPEVELDPVRLRQIVGNLLSNAVRHTPPGGRVVLRSRIAGDELLVEVADTGSGIAPQDLPHVFDRFWRADKARSRQTGGSGLGLAIARKLAREHGGDLTAASRPGAGSTFTLRLPSRG</sequence>
<dbReference type="InterPro" id="IPR003594">
    <property type="entry name" value="HATPase_dom"/>
</dbReference>
<evidence type="ECO:0000313" key="15">
    <source>
        <dbReference type="Proteomes" id="UP000017746"/>
    </source>
</evidence>
<dbReference type="PROSITE" id="PS50109">
    <property type="entry name" value="HIS_KIN"/>
    <property type="match status" value="1"/>
</dbReference>
<dbReference type="AlphaFoldDB" id="U5W3T3"/>
<dbReference type="CDD" id="cd00082">
    <property type="entry name" value="HisKA"/>
    <property type="match status" value="1"/>
</dbReference>
<dbReference type="EMBL" id="CP006272">
    <property type="protein sequence ID" value="AGZ43794.1"/>
    <property type="molecule type" value="Genomic_DNA"/>
</dbReference>
<dbReference type="Pfam" id="PF02518">
    <property type="entry name" value="HATPase_c"/>
    <property type="match status" value="1"/>
</dbReference>
<comment type="catalytic activity">
    <reaction evidence="1">
        <text>ATP + protein L-histidine = ADP + protein N-phospho-L-histidine.</text>
        <dbReference type="EC" id="2.7.13.3"/>
    </reaction>
</comment>
<dbReference type="SUPFAM" id="SSF158472">
    <property type="entry name" value="HAMP domain-like"/>
    <property type="match status" value="1"/>
</dbReference>
<feature type="transmembrane region" description="Helical" evidence="11">
    <location>
        <begin position="294"/>
        <end position="315"/>
    </location>
</feature>
<dbReference type="Proteomes" id="UP000017746">
    <property type="component" value="Chromosome"/>
</dbReference>
<dbReference type="InterPro" id="IPR036097">
    <property type="entry name" value="HisK_dim/P_sf"/>
</dbReference>
<dbReference type="OrthoDB" id="9786919at2"/>
<evidence type="ECO:0000256" key="4">
    <source>
        <dbReference type="ARBA" id="ARBA00022553"/>
    </source>
</evidence>
<accession>U5W3T3</accession>
<dbReference type="HOGENOM" id="CLU_000445_89_6_11"/>
<dbReference type="SUPFAM" id="SSF55874">
    <property type="entry name" value="ATPase domain of HSP90 chaperone/DNA topoisomerase II/histidine kinase"/>
    <property type="match status" value="1"/>
</dbReference>
<keyword evidence="5" id="KW-0808">Transferase</keyword>
<proteinExistence type="predicted"/>
<evidence type="ECO:0000256" key="9">
    <source>
        <dbReference type="ARBA" id="ARBA00023012"/>
    </source>
</evidence>
<dbReference type="eggNOG" id="COG5002">
    <property type="taxonomic scope" value="Bacteria"/>
</dbReference>
<dbReference type="SMART" id="SM00388">
    <property type="entry name" value="HisKA"/>
    <property type="match status" value="1"/>
</dbReference>
<dbReference type="GO" id="GO:0005886">
    <property type="term" value="C:plasma membrane"/>
    <property type="evidence" value="ECO:0007669"/>
    <property type="project" value="UniProtKB-SubCell"/>
</dbReference>
<evidence type="ECO:0000256" key="3">
    <source>
        <dbReference type="ARBA" id="ARBA00012438"/>
    </source>
</evidence>
<evidence type="ECO:0000259" key="12">
    <source>
        <dbReference type="PROSITE" id="PS50109"/>
    </source>
</evidence>
<dbReference type="PANTHER" id="PTHR43711">
    <property type="entry name" value="TWO-COMPONENT HISTIDINE KINASE"/>
    <property type="match status" value="1"/>
</dbReference>
<keyword evidence="7 14" id="KW-0418">Kinase</keyword>
<evidence type="ECO:0000256" key="2">
    <source>
        <dbReference type="ARBA" id="ARBA00004236"/>
    </source>
</evidence>
<keyword evidence="6 11" id="KW-0812">Transmembrane</keyword>
<dbReference type="STRING" id="1246995.AFR_27665"/>
<evidence type="ECO:0000256" key="5">
    <source>
        <dbReference type="ARBA" id="ARBA00022679"/>
    </source>
</evidence>
<evidence type="ECO:0000259" key="13">
    <source>
        <dbReference type="PROSITE" id="PS50885"/>
    </source>
</evidence>
<evidence type="ECO:0000313" key="14">
    <source>
        <dbReference type="EMBL" id="AGZ43794.1"/>
    </source>
</evidence>
<dbReference type="Gene3D" id="1.10.287.130">
    <property type="match status" value="1"/>
</dbReference>
<dbReference type="PATRIC" id="fig|1246995.3.peg.5607"/>
<evidence type="ECO:0000256" key="8">
    <source>
        <dbReference type="ARBA" id="ARBA00022989"/>
    </source>
</evidence>
<dbReference type="GO" id="GO:0000155">
    <property type="term" value="F:phosphorelay sensor kinase activity"/>
    <property type="evidence" value="ECO:0007669"/>
    <property type="project" value="InterPro"/>
</dbReference>
<dbReference type="CDD" id="cd00075">
    <property type="entry name" value="HATPase"/>
    <property type="match status" value="1"/>
</dbReference>
<dbReference type="PRINTS" id="PR00344">
    <property type="entry name" value="BCTRLSENSOR"/>
</dbReference>
<dbReference type="RefSeq" id="WP_023560132.1">
    <property type="nucleotide sequence ID" value="NC_022657.1"/>
</dbReference>
<organism evidence="14 15">
    <name type="scientific">Actinoplanes friuliensis DSM 7358</name>
    <dbReference type="NCBI Taxonomy" id="1246995"/>
    <lineage>
        <taxon>Bacteria</taxon>
        <taxon>Bacillati</taxon>
        <taxon>Actinomycetota</taxon>
        <taxon>Actinomycetes</taxon>
        <taxon>Micromonosporales</taxon>
        <taxon>Micromonosporaceae</taxon>
        <taxon>Actinoplanes</taxon>
    </lineage>
</organism>
<dbReference type="Pfam" id="PF00672">
    <property type="entry name" value="HAMP"/>
    <property type="match status" value="1"/>
</dbReference>
<reference evidence="14 15" key="1">
    <citation type="journal article" date="2014" name="J. Biotechnol.">
        <title>Complete genome sequence of the actinobacterium Actinoplanes friuliensis HAG 010964, producer of the lipopeptide antibiotic friulimycin.</title>
        <authorList>
            <person name="Ruckert C."/>
            <person name="Szczepanowski R."/>
            <person name="Albersmeier A."/>
            <person name="Goesmann A."/>
            <person name="Fischer N."/>
            <person name="Steinkamper A."/>
            <person name="Puhler A."/>
            <person name="Biener R."/>
            <person name="Schwartz D."/>
            <person name="Kalinowski J."/>
        </authorList>
    </citation>
    <scope>NUCLEOTIDE SEQUENCE [LARGE SCALE GENOMIC DNA]</scope>
    <source>
        <strain evidence="14 15">DSM 7358</strain>
    </source>
</reference>
<dbReference type="InterPro" id="IPR050736">
    <property type="entry name" value="Sensor_HK_Regulatory"/>
</dbReference>
<dbReference type="InterPro" id="IPR036890">
    <property type="entry name" value="HATPase_C_sf"/>
</dbReference>
<dbReference type="PROSITE" id="PS50885">
    <property type="entry name" value="HAMP"/>
    <property type="match status" value="1"/>
</dbReference>
<dbReference type="SMART" id="SM00304">
    <property type="entry name" value="HAMP"/>
    <property type="match status" value="1"/>
</dbReference>
<feature type="domain" description="HAMP" evidence="13">
    <location>
        <begin position="315"/>
        <end position="365"/>
    </location>
</feature>
<keyword evidence="9" id="KW-0902">Two-component regulatory system</keyword>
<dbReference type="CDD" id="cd06225">
    <property type="entry name" value="HAMP"/>
    <property type="match status" value="1"/>
</dbReference>
<dbReference type="Pfam" id="PF00512">
    <property type="entry name" value="HisKA"/>
    <property type="match status" value="1"/>
</dbReference>
<dbReference type="Gene3D" id="3.30.565.10">
    <property type="entry name" value="Histidine kinase-like ATPase, C-terminal domain"/>
    <property type="match status" value="1"/>
</dbReference>
<feature type="domain" description="Histidine kinase" evidence="12">
    <location>
        <begin position="373"/>
        <end position="587"/>
    </location>
</feature>
<feature type="region of interest" description="Disordered" evidence="10">
    <location>
        <begin position="565"/>
        <end position="587"/>
    </location>
</feature>
<evidence type="ECO:0000256" key="1">
    <source>
        <dbReference type="ARBA" id="ARBA00000085"/>
    </source>
</evidence>
<comment type="subcellular location">
    <subcellularLocation>
        <location evidence="2">Cell membrane</location>
    </subcellularLocation>
</comment>
<dbReference type="InterPro" id="IPR005467">
    <property type="entry name" value="His_kinase_dom"/>
</dbReference>
<dbReference type="Gene3D" id="6.10.340.10">
    <property type="match status" value="1"/>
</dbReference>
<dbReference type="PANTHER" id="PTHR43711:SF1">
    <property type="entry name" value="HISTIDINE KINASE 1"/>
    <property type="match status" value="1"/>
</dbReference>
<evidence type="ECO:0000256" key="7">
    <source>
        <dbReference type="ARBA" id="ARBA00022777"/>
    </source>
</evidence>
<dbReference type="InterPro" id="IPR004358">
    <property type="entry name" value="Sig_transdc_His_kin-like_C"/>
</dbReference>
<evidence type="ECO:0000256" key="11">
    <source>
        <dbReference type="SAM" id="Phobius"/>
    </source>
</evidence>
<gene>
    <name evidence="14" type="ORF">AFR_27665</name>
</gene>